<comment type="caution">
    <text evidence="2">The sequence shown here is derived from an EMBL/GenBank/DDBJ whole genome shotgun (WGS) entry which is preliminary data.</text>
</comment>
<evidence type="ECO:0000313" key="2">
    <source>
        <dbReference type="EMBL" id="MCT2559255.1"/>
    </source>
</evidence>
<dbReference type="Proteomes" id="UP001142648">
    <property type="component" value="Unassembled WGS sequence"/>
</dbReference>
<keyword evidence="1" id="KW-1133">Transmembrane helix</keyword>
<keyword evidence="1" id="KW-0472">Membrane</keyword>
<sequence>MLERQGYAVTRSRSPGRFDDEALLVLTPTAWTDADALAEIVEQRRYVGPTLVILPKWFTMRLPATAKGAKKGWVRLIAASAPGFAKDLEGALAMTPGIARLAGAAPDWEGLGLAGSLPDRTQVLGLENGPWASLVRDSTGRDLVAYADDHGCYPVLDAAAGFDPPDQDNCEPSKWNVTVAFEPDLFNNYGMADRQRAMLAAKVVDLAREGQDLPVVFDLTLAGLSGQRNLLTLAFAPPFLAATLCLLLALLVVAWRAFGRFGPPMAEARAIAFGKAHLAANSAGVLRRSGRVHLLGAPYAAMVARRLAATLGLRSADRQAIDAALARRAPDAPAFSPLAARLEAARGPSETLRAAHALHALERTVRS</sequence>
<gene>
    <name evidence="2" type="ORF">N0B51_09690</name>
</gene>
<proteinExistence type="predicted"/>
<protein>
    <submittedName>
        <fullName evidence="2">DUF4350 domain-containing protein</fullName>
    </submittedName>
</protein>
<accession>A0A9X2W3F1</accession>
<organism evidence="2 3">
    <name type="scientific">Tsuneonella litorea</name>
    <dbReference type="NCBI Taxonomy" id="2976475"/>
    <lineage>
        <taxon>Bacteria</taxon>
        <taxon>Pseudomonadati</taxon>
        <taxon>Pseudomonadota</taxon>
        <taxon>Alphaproteobacteria</taxon>
        <taxon>Sphingomonadales</taxon>
        <taxon>Erythrobacteraceae</taxon>
        <taxon>Tsuneonella</taxon>
    </lineage>
</organism>
<name>A0A9X2W3F1_9SPHN</name>
<dbReference type="RefSeq" id="WP_259962127.1">
    <property type="nucleotide sequence ID" value="NZ_JAOAMV010000004.1"/>
</dbReference>
<dbReference type="EMBL" id="JAOAMV010000004">
    <property type="protein sequence ID" value="MCT2559255.1"/>
    <property type="molecule type" value="Genomic_DNA"/>
</dbReference>
<evidence type="ECO:0000313" key="3">
    <source>
        <dbReference type="Proteomes" id="UP001142648"/>
    </source>
</evidence>
<keyword evidence="1" id="KW-0812">Transmembrane</keyword>
<reference evidence="2" key="1">
    <citation type="submission" date="2022-09" db="EMBL/GenBank/DDBJ databases">
        <title>The genome sequence of Tsuneonella sp. YG55.</title>
        <authorList>
            <person name="Liu Y."/>
        </authorList>
    </citation>
    <scope>NUCLEOTIDE SEQUENCE</scope>
    <source>
        <strain evidence="2">YG55</strain>
    </source>
</reference>
<dbReference type="AlphaFoldDB" id="A0A9X2W3F1"/>
<keyword evidence="3" id="KW-1185">Reference proteome</keyword>
<feature type="transmembrane region" description="Helical" evidence="1">
    <location>
        <begin position="230"/>
        <end position="255"/>
    </location>
</feature>
<evidence type="ECO:0000256" key="1">
    <source>
        <dbReference type="SAM" id="Phobius"/>
    </source>
</evidence>